<dbReference type="GO" id="GO:0006189">
    <property type="term" value="P:'de novo' IMP biosynthetic process"/>
    <property type="evidence" value="ECO:0007669"/>
    <property type="project" value="UniProtKB-UniRule"/>
</dbReference>
<comment type="catalytic activity">
    <reaction evidence="4">
        <text>N(1)-(5-phospho-beta-D-ribosyl)glycinamide + (6R)-10-formyltetrahydrofolate = N(2)-formyl-N(1)-(5-phospho-beta-D-ribosyl)glycinamide + (6S)-5,6,7,8-tetrahydrofolate + H(+)</text>
        <dbReference type="Rhea" id="RHEA:15053"/>
        <dbReference type="ChEBI" id="CHEBI:15378"/>
        <dbReference type="ChEBI" id="CHEBI:57453"/>
        <dbReference type="ChEBI" id="CHEBI:143788"/>
        <dbReference type="ChEBI" id="CHEBI:147286"/>
        <dbReference type="ChEBI" id="CHEBI:195366"/>
        <dbReference type="EC" id="2.1.2.2"/>
    </reaction>
</comment>
<organism evidence="6 7">
    <name type="scientific">Schaalia canis</name>
    <dbReference type="NCBI Taxonomy" id="100469"/>
    <lineage>
        <taxon>Bacteria</taxon>
        <taxon>Bacillati</taxon>
        <taxon>Actinomycetota</taxon>
        <taxon>Actinomycetes</taxon>
        <taxon>Actinomycetales</taxon>
        <taxon>Actinomycetaceae</taxon>
        <taxon>Schaalia</taxon>
    </lineage>
</organism>
<feature type="binding site" evidence="4">
    <location>
        <position position="79"/>
    </location>
    <ligand>
        <name>(6R)-10-formyltetrahydrofolate</name>
        <dbReference type="ChEBI" id="CHEBI:195366"/>
    </ligand>
</feature>
<reference evidence="6 7" key="1">
    <citation type="submission" date="2018-11" db="EMBL/GenBank/DDBJ databases">
        <title>Genomes From Bacteria Associated with the Canine Oral Cavity: a Test Case for Automated Genome-Based Taxonomic Assignment.</title>
        <authorList>
            <person name="Coil D.A."/>
            <person name="Jospin G."/>
            <person name="Darling A.E."/>
            <person name="Wallis C."/>
            <person name="Davis I.J."/>
            <person name="Harris S."/>
            <person name="Eisen J.A."/>
            <person name="Holcombe L.J."/>
            <person name="O'Flynn C."/>
        </authorList>
    </citation>
    <scope>NUCLEOTIDE SEQUENCE [LARGE SCALE GENOMIC DNA]</scope>
    <source>
        <strain evidence="6 7">OH770</strain>
    </source>
</reference>
<sequence length="217" mass="23328">MTKQTQAPLAPARILVLVSGEGSNMKAIVEAARAPYWGGKVVAVGADRECAGLEWAAEQEIPTFCHPFTRGTDDARGDRAQWDRELAELMAEYEPDMVVCAGYLKLLGSAVLERFEGRIVNTHNSLLPSFPGVRGPADAIEAGVKLAGATLFIVDPGLDTGAIVAQVAVPVEDDDDADSLLARIKIAEQKQLVEAVGRMIREGWTINGRRVRYGVEG</sequence>
<keyword evidence="7" id="KW-1185">Reference proteome</keyword>
<dbReference type="OrthoDB" id="9806170at2"/>
<comment type="pathway">
    <text evidence="1 4">Purine metabolism; IMP biosynthesis via de novo pathway; N(2)-formyl-N(1)-(5-phospho-D-ribosyl)glycinamide from N(1)-(5-phospho-D-ribosyl)glycinamide (10-formyl THF route): step 1/1.</text>
</comment>
<keyword evidence="2 4" id="KW-0808">Transferase</keyword>
<accession>A0A3P1SC38</accession>
<evidence type="ECO:0000259" key="5">
    <source>
        <dbReference type="Pfam" id="PF00551"/>
    </source>
</evidence>
<comment type="function">
    <text evidence="4">Catalyzes the transfer of a formyl group from 10-formyltetrahydrofolate to 5-phospho-ribosyl-glycinamide (GAR), producing 5-phospho-ribosyl-N-formylglycinamide (FGAR) and tetrahydrofolate.</text>
</comment>
<dbReference type="GO" id="GO:0004644">
    <property type="term" value="F:phosphoribosylglycinamide formyltransferase activity"/>
    <property type="evidence" value="ECO:0007669"/>
    <property type="project" value="UniProtKB-UniRule"/>
</dbReference>
<dbReference type="Gene3D" id="3.40.50.170">
    <property type="entry name" value="Formyl transferase, N-terminal domain"/>
    <property type="match status" value="1"/>
</dbReference>
<dbReference type="Pfam" id="PF00551">
    <property type="entry name" value="Formyl_trans_N"/>
    <property type="match status" value="1"/>
</dbReference>
<dbReference type="RefSeq" id="WP_124871971.1">
    <property type="nucleotide sequence ID" value="NZ_RQZF01000012.1"/>
</dbReference>
<protein>
    <recommendedName>
        <fullName evidence="4">Phosphoribosylglycinamide formyltransferase</fullName>
        <ecNumber evidence="4">2.1.2.2</ecNumber>
    </recommendedName>
    <alternativeName>
        <fullName evidence="4">5'-phosphoribosylglycinamide transformylase</fullName>
    </alternativeName>
    <alternativeName>
        <fullName evidence="4">GAR transformylase</fullName>
        <shortName evidence="4">GART</shortName>
    </alternativeName>
</protein>
<feature type="site" description="Raises pKa of active site His" evidence="4">
    <location>
        <position position="159"/>
    </location>
</feature>
<comment type="caution">
    <text evidence="6">The sequence shown here is derived from an EMBL/GenBank/DDBJ whole genome shotgun (WGS) entry which is preliminary data.</text>
</comment>
<dbReference type="PANTHER" id="PTHR43369">
    <property type="entry name" value="PHOSPHORIBOSYLGLYCINAMIDE FORMYLTRANSFERASE"/>
    <property type="match status" value="1"/>
</dbReference>
<feature type="binding site" evidence="4">
    <location>
        <begin position="104"/>
        <end position="107"/>
    </location>
    <ligand>
        <name>(6R)-10-formyltetrahydrofolate</name>
        <dbReference type="ChEBI" id="CHEBI:195366"/>
    </ligand>
</feature>
<evidence type="ECO:0000256" key="3">
    <source>
        <dbReference type="ARBA" id="ARBA00022755"/>
    </source>
</evidence>
<dbReference type="InterPro" id="IPR004607">
    <property type="entry name" value="GART"/>
</dbReference>
<evidence type="ECO:0000256" key="1">
    <source>
        <dbReference type="ARBA" id="ARBA00005054"/>
    </source>
</evidence>
<feature type="binding site" evidence="4">
    <location>
        <begin position="22"/>
        <end position="24"/>
    </location>
    <ligand>
        <name>N(1)-(5-phospho-beta-D-ribosyl)glycinamide</name>
        <dbReference type="ChEBI" id="CHEBI:143788"/>
    </ligand>
</feature>
<evidence type="ECO:0000256" key="4">
    <source>
        <dbReference type="HAMAP-Rule" id="MF_01930"/>
    </source>
</evidence>
<dbReference type="HAMAP" id="MF_01930">
    <property type="entry name" value="PurN"/>
    <property type="match status" value="1"/>
</dbReference>
<name>A0A3P1SC38_9ACTO</name>
<dbReference type="GO" id="GO:0005829">
    <property type="term" value="C:cytosol"/>
    <property type="evidence" value="ECO:0007669"/>
    <property type="project" value="TreeGrafter"/>
</dbReference>
<evidence type="ECO:0000256" key="2">
    <source>
        <dbReference type="ARBA" id="ARBA00022679"/>
    </source>
</evidence>
<gene>
    <name evidence="4" type="primary">purN</name>
    <name evidence="6" type="ORF">EII11_09315</name>
</gene>
<dbReference type="Proteomes" id="UP000280444">
    <property type="component" value="Unassembled WGS sequence"/>
</dbReference>
<dbReference type="EC" id="2.1.2.2" evidence="4"/>
<feature type="binding site" evidence="4">
    <location>
        <position position="121"/>
    </location>
    <ligand>
        <name>(6R)-10-formyltetrahydrofolate</name>
        <dbReference type="ChEBI" id="CHEBI:195366"/>
    </ligand>
</feature>
<dbReference type="InterPro" id="IPR002376">
    <property type="entry name" value="Formyl_transf_N"/>
</dbReference>
<evidence type="ECO:0000313" key="7">
    <source>
        <dbReference type="Proteomes" id="UP000280444"/>
    </source>
</evidence>
<evidence type="ECO:0000313" key="6">
    <source>
        <dbReference type="EMBL" id="RRC94619.1"/>
    </source>
</evidence>
<comment type="similarity">
    <text evidence="4">Belongs to the GART family.</text>
</comment>
<proteinExistence type="inferred from homology"/>
<dbReference type="NCBIfam" id="TIGR00639">
    <property type="entry name" value="PurN"/>
    <property type="match status" value="1"/>
</dbReference>
<dbReference type="SUPFAM" id="SSF53328">
    <property type="entry name" value="Formyltransferase"/>
    <property type="match status" value="1"/>
</dbReference>
<dbReference type="AlphaFoldDB" id="A0A3P1SC38"/>
<keyword evidence="3 4" id="KW-0658">Purine biosynthesis</keyword>
<feature type="active site" description="Proton donor" evidence="4">
    <location>
        <position position="123"/>
    </location>
</feature>
<dbReference type="PANTHER" id="PTHR43369:SF2">
    <property type="entry name" value="PHOSPHORIBOSYLGLYCINAMIDE FORMYLTRANSFERASE"/>
    <property type="match status" value="1"/>
</dbReference>
<dbReference type="CDD" id="cd08645">
    <property type="entry name" value="FMT_core_GART"/>
    <property type="match status" value="1"/>
</dbReference>
<dbReference type="UniPathway" id="UPA00074">
    <property type="reaction ID" value="UER00126"/>
</dbReference>
<dbReference type="InterPro" id="IPR036477">
    <property type="entry name" value="Formyl_transf_N_sf"/>
</dbReference>
<feature type="domain" description="Formyl transferase N-terminal" evidence="5">
    <location>
        <begin position="13"/>
        <end position="196"/>
    </location>
</feature>
<dbReference type="EMBL" id="RQZF01000012">
    <property type="protein sequence ID" value="RRC94619.1"/>
    <property type="molecule type" value="Genomic_DNA"/>
</dbReference>